<proteinExistence type="predicted"/>
<keyword evidence="1" id="KW-1133">Transmembrane helix</keyword>
<keyword evidence="6" id="KW-1185">Reference proteome</keyword>
<dbReference type="Proteomes" id="UP000074914">
    <property type="component" value="Chromosome"/>
</dbReference>
<feature type="transmembrane region" description="Helical" evidence="1">
    <location>
        <begin position="24"/>
        <end position="44"/>
    </location>
</feature>
<dbReference type="OrthoDB" id="8770832at2"/>
<evidence type="ECO:0000313" key="6">
    <source>
        <dbReference type="Proteomes" id="UP000074914"/>
    </source>
</evidence>
<keyword evidence="1" id="KW-0812">Transmembrane</keyword>
<dbReference type="Pfam" id="PF02470">
    <property type="entry name" value="MlaD"/>
    <property type="match status" value="1"/>
</dbReference>
<feature type="domain" description="Mce/MlaD" evidence="2">
    <location>
        <begin position="52"/>
        <end position="116"/>
    </location>
</feature>
<dbReference type="EMBL" id="CP013234">
    <property type="protein sequence ID" value="AMP04899.1"/>
    <property type="molecule type" value="Genomic_DNA"/>
</dbReference>
<dbReference type="PANTHER" id="PTHR33371">
    <property type="entry name" value="INTERMEMBRANE PHOSPHOLIPID TRANSPORT SYSTEM BINDING PROTEIN MLAD-RELATED"/>
    <property type="match status" value="1"/>
</dbReference>
<organism evidence="3 5">
    <name type="scientific">Collimonas pratensis</name>
    <dbReference type="NCBI Taxonomy" id="279113"/>
    <lineage>
        <taxon>Bacteria</taxon>
        <taxon>Pseudomonadati</taxon>
        <taxon>Pseudomonadota</taxon>
        <taxon>Betaproteobacteria</taxon>
        <taxon>Burkholderiales</taxon>
        <taxon>Oxalobacteraceae</taxon>
        <taxon>Collimonas</taxon>
    </lineage>
</organism>
<dbReference type="Proteomes" id="UP000074561">
    <property type="component" value="Chromosome"/>
</dbReference>
<evidence type="ECO:0000313" key="5">
    <source>
        <dbReference type="Proteomes" id="UP000074561"/>
    </source>
</evidence>
<protein>
    <recommendedName>
        <fullName evidence="2">Mce/MlaD domain-containing protein</fullName>
    </recommendedName>
</protein>
<evidence type="ECO:0000313" key="4">
    <source>
        <dbReference type="EMBL" id="AMP15055.1"/>
    </source>
</evidence>
<evidence type="ECO:0000313" key="3">
    <source>
        <dbReference type="EMBL" id="AMP04899.1"/>
    </source>
</evidence>
<keyword evidence="1" id="KW-0472">Membrane</keyword>
<dbReference type="EMBL" id="CP013236">
    <property type="protein sequence ID" value="AMP15055.1"/>
    <property type="molecule type" value="Genomic_DNA"/>
</dbReference>
<dbReference type="InterPro" id="IPR052336">
    <property type="entry name" value="MlaD_Phospholipid_Transporter"/>
</dbReference>
<accession>A0A127Q4D0</accession>
<dbReference type="PANTHER" id="PTHR33371:SF4">
    <property type="entry name" value="INTERMEMBRANE PHOSPHOLIPID TRANSPORT SYSTEM BINDING PROTEIN MLAD"/>
    <property type="match status" value="1"/>
</dbReference>
<dbReference type="STRING" id="279113.CPter91_2545"/>
<evidence type="ECO:0000259" key="2">
    <source>
        <dbReference type="Pfam" id="PF02470"/>
    </source>
</evidence>
<sequence length="321" mass="34222">MTPVPESPAPIPSPPQPAHVELKALLLLILMGALVCGFVLYVMYARGVFESTQRLVLISDDSEGVLVGMDLTFSGFPIGRVQRIDLGADGKARILIDVPRKDANWLRTSSVFTLERGLVGDTRIRAFTGVLDDPLLPPDSERTVLRGDTAAEIPRLVATARELLENLQTITAADSSLNTSLANVQTLTGRLNGQYGVLGGALGGDENAKKIVATLDRVNALLAKADQRVFGQPGGKAGVMDDAQAAIIQLNGMLSDARASLKKVDAVLAEAQAVGSNARIASNDLGALRAEVDASLRKVTQLVDEINRKWPFARDTELKLP</sequence>
<dbReference type="AlphaFoldDB" id="A0A127Q4D0"/>
<dbReference type="KEGG" id="cpra:CPter91_2545"/>
<reference evidence="5 6" key="1">
    <citation type="submission" date="2015-11" db="EMBL/GenBank/DDBJ databases">
        <title>Exploring the genomic traits of fungus-feeding bacterial genus Collimonas.</title>
        <authorList>
            <person name="Song C."/>
            <person name="Schmidt R."/>
            <person name="de Jager V."/>
            <person name="Krzyzanowska D."/>
            <person name="Jongedijk E."/>
            <person name="Cankar K."/>
            <person name="Beekwilder J."/>
            <person name="van Veen A."/>
            <person name="de Boer W."/>
            <person name="van Veen J.A."/>
            <person name="Garbeva P."/>
        </authorList>
    </citation>
    <scope>NUCLEOTIDE SEQUENCE [LARGE SCALE GENOMIC DNA]</scope>
    <source>
        <strain evidence="4 6">Ter291</strain>
        <strain evidence="3 5">Ter91</strain>
    </source>
</reference>
<dbReference type="RefSeq" id="WP_061940392.1">
    <property type="nucleotide sequence ID" value="NZ_CP013234.1"/>
</dbReference>
<name>A0A127Q4D0_9BURK</name>
<gene>
    <name evidence="4" type="ORF">CPter291_2802</name>
    <name evidence="3" type="ORF">CPter91_2545</name>
</gene>
<evidence type="ECO:0000256" key="1">
    <source>
        <dbReference type="SAM" id="Phobius"/>
    </source>
</evidence>
<dbReference type="InterPro" id="IPR003399">
    <property type="entry name" value="Mce/MlaD"/>
</dbReference>
<dbReference type="PATRIC" id="fig|279113.10.peg.2801"/>